<dbReference type="Proteomes" id="UP000284416">
    <property type="component" value="Unassembled WGS sequence"/>
</dbReference>
<gene>
    <name evidence="1" type="ORF">D1B31_00710</name>
</gene>
<protein>
    <submittedName>
        <fullName evidence="1">Uncharacterized protein</fullName>
    </submittedName>
</protein>
<evidence type="ECO:0000313" key="2">
    <source>
        <dbReference type="Proteomes" id="UP000284416"/>
    </source>
</evidence>
<name>A0A417YZD3_9BACI</name>
<comment type="caution">
    <text evidence="1">The sequence shown here is derived from an EMBL/GenBank/DDBJ whole genome shotgun (WGS) entry which is preliminary data.</text>
</comment>
<sequence>MKKKLNVTTSEIVNNECILKPSENAEGLIPKGQMLVDSDNLSFVYLMEHQDEYIYILLPEVVWSDLKKCLDNHLPVHLETENGRIELTGFHEELGYLAENIKGNGNYGEDMVAKVEIIF</sequence>
<dbReference type="Pfam" id="PF19785">
    <property type="entry name" value="UPF0738"/>
    <property type="match status" value="1"/>
</dbReference>
<accession>A0A417YZD3</accession>
<keyword evidence="2" id="KW-1185">Reference proteome</keyword>
<dbReference type="InterPro" id="IPR020908">
    <property type="entry name" value="UPF0738"/>
</dbReference>
<dbReference type="EMBL" id="QWEG01000001">
    <property type="protein sequence ID" value="RHW43232.1"/>
    <property type="molecule type" value="Genomic_DNA"/>
</dbReference>
<reference evidence="1 2" key="1">
    <citation type="journal article" date="2017" name="Int. J. Syst. Evol. Microbiol.">
        <title>Bacillus notoginsengisoli sp. nov., a novel bacterium isolated from the rhizosphere of Panax notoginseng.</title>
        <authorList>
            <person name="Zhang M.Y."/>
            <person name="Cheng J."/>
            <person name="Cai Y."/>
            <person name="Zhang T.Y."/>
            <person name="Wu Y.Y."/>
            <person name="Manikprabhu D."/>
            <person name="Li W.J."/>
            <person name="Zhang Y.X."/>
        </authorList>
    </citation>
    <scope>NUCLEOTIDE SEQUENCE [LARGE SCALE GENOMIC DNA]</scope>
    <source>
        <strain evidence="1 2">JCM 30743</strain>
    </source>
</reference>
<proteinExistence type="predicted"/>
<dbReference type="RefSeq" id="WP_118918840.1">
    <property type="nucleotide sequence ID" value="NZ_QWEG01000001.1"/>
</dbReference>
<evidence type="ECO:0000313" key="1">
    <source>
        <dbReference type="EMBL" id="RHW43232.1"/>
    </source>
</evidence>
<dbReference type="AlphaFoldDB" id="A0A417YZD3"/>
<dbReference type="OrthoDB" id="2966478at2"/>
<organism evidence="1 2">
    <name type="scientific">Neobacillus notoginsengisoli</name>
    <dbReference type="NCBI Taxonomy" id="1578198"/>
    <lineage>
        <taxon>Bacteria</taxon>
        <taxon>Bacillati</taxon>
        <taxon>Bacillota</taxon>
        <taxon>Bacilli</taxon>
        <taxon>Bacillales</taxon>
        <taxon>Bacillaceae</taxon>
        <taxon>Neobacillus</taxon>
    </lineage>
</organism>